<dbReference type="SUPFAM" id="SSF52266">
    <property type="entry name" value="SGNH hydrolase"/>
    <property type="match status" value="1"/>
</dbReference>
<proteinExistence type="predicted"/>
<evidence type="ECO:0000313" key="6">
    <source>
        <dbReference type="Proteomes" id="UP000551501"/>
    </source>
</evidence>
<dbReference type="InterPro" id="IPR037460">
    <property type="entry name" value="SEST-like"/>
</dbReference>
<sequence length="292" mass="30299">MSGRGKWFGVAAILAAAAVIVGVIVWPTSDDPEPPPAAAPHQVHLGDSFAAGAGTSPLVEDSPFTCQRSSANFGQLVAHDNGYRLTDVSCAGAWTKSFYESQYEGVGPQLDAVTADTDLVTLMIGGNDAALYSTLVGDCARVAESDPRGAPCRAELGPDPQRAVDDEIGPAVTKALRDIAARAPHAKIVIVGYPWLVPRSSACRPAVRIADGDIAYVRRVQTGLNAAIADAAAAAGAEFVDLSGVSDGHDACAAESVRWIEPMVGGRSPITMHPNEAGQRAMADAVEKALMR</sequence>
<keyword evidence="3" id="KW-0472">Membrane</keyword>
<dbReference type="RefSeq" id="WP_183369740.1">
    <property type="nucleotide sequence ID" value="NZ_BAABHL010000049.1"/>
</dbReference>
<dbReference type="Gene3D" id="3.40.50.1110">
    <property type="entry name" value="SGNH hydrolase"/>
    <property type="match status" value="1"/>
</dbReference>
<gene>
    <name evidence="5" type="ORF">BKA16_001143</name>
</gene>
<dbReference type="InterPro" id="IPR036514">
    <property type="entry name" value="SGNH_hydro_sf"/>
</dbReference>
<comment type="caution">
    <text evidence="5">The sequence shown here is derived from an EMBL/GenBank/DDBJ whole genome shotgun (WGS) entry which is preliminary data.</text>
</comment>
<accession>A0A840ESQ7</accession>
<evidence type="ECO:0000256" key="3">
    <source>
        <dbReference type="SAM" id="Phobius"/>
    </source>
</evidence>
<feature type="disulfide bond" evidence="2">
    <location>
        <begin position="139"/>
        <end position="152"/>
    </location>
</feature>
<reference evidence="5 6" key="1">
    <citation type="submission" date="2020-08" db="EMBL/GenBank/DDBJ databases">
        <title>Sequencing the genomes of 1000 actinobacteria strains.</title>
        <authorList>
            <person name="Klenk H.-P."/>
        </authorList>
    </citation>
    <scope>NUCLEOTIDE SEQUENCE [LARGE SCALE GENOMIC DNA]</scope>
    <source>
        <strain evidence="5 6">DSM 45298</strain>
    </source>
</reference>
<feature type="active site" description="Nucleophile" evidence="1">
    <location>
        <position position="48"/>
    </location>
</feature>
<keyword evidence="3" id="KW-1133">Transmembrane helix</keyword>
<dbReference type="PANTHER" id="PTHR37981">
    <property type="entry name" value="LIPASE 2"/>
    <property type="match status" value="1"/>
</dbReference>
<feature type="domain" description="SGNH hydrolase-type esterase" evidence="4">
    <location>
        <begin position="45"/>
        <end position="281"/>
    </location>
</feature>
<evidence type="ECO:0000256" key="1">
    <source>
        <dbReference type="PIRSR" id="PIRSR637460-1"/>
    </source>
</evidence>
<keyword evidence="2" id="KW-1015">Disulfide bond</keyword>
<feature type="disulfide bond" evidence="2">
    <location>
        <begin position="203"/>
        <end position="252"/>
    </location>
</feature>
<dbReference type="Proteomes" id="UP000551501">
    <property type="component" value="Unassembled WGS sequence"/>
</dbReference>
<evidence type="ECO:0000313" key="5">
    <source>
        <dbReference type="EMBL" id="MBB4134591.1"/>
    </source>
</evidence>
<dbReference type="PANTHER" id="PTHR37981:SF1">
    <property type="entry name" value="SGNH HYDROLASE-TYPE ESTERASE DOMAIN-CONTAINING PROTEIN"/>
    <property type="match status" value="1"/>
</dbReference>
<feature type="disulfide bond" evidence="2">
    <location>
        <begin position="66"/>
        <end position="90"/>
    </location>
</feature>
<keyword evidence="3" id="KW-0812">Transmembrane</keyword>
<name>A0A840ESQ7_9ACTN</name>
<evidence type="ECO:0000259" key="4">
    <source>
        <dbReference type="Pfam" id="PF13472"/>
    </source>
</evidence>
<dbReference type="Pfam" id="PF13472">
    <property type="entry name" value="Lipase_GDSL_2"/>
    <property type="match status" value="1"/>
</dbReference>
<feature type="transmembrane region" description="Helical" evidence="3">
    <location>
        <begin position="7"/>
        <end position="26"/>
    </location>
</feature>
<organism evidence="5 6">
    <name type="scientific">Gordonia humi</name>
    <dbReference type="NCBI Taxonomy" id="686429"/>
    <lineage>
        <taxon>Bacteria</taxon>
        <taxon>Bacillati</taxon>
        <taxon>Actinomycetota</taxon>
        <taxon>Actinomycetes</taxon>
        <taxon>Mycobacteriales</taxon>
        <taxon>Gordoniaceae</taxon>
        <taxon>Gordonia</taxon>
    </lineage>
</organism>
<dbReference type="InterPro" id="IPR013830">
    <property type="entry name" value="SGNH_hydro"/>
</dbReference>
<evidence type="ECO:0000256" key="2">
    <source>
        <dbReference type="PIRSR" id="PIRSR637460-2"/>
    </source>
</evidence>
<dbReference type="EMBL" id="JACIFP010000001">
    <property type="protein sequence ID" value="MBB4134591.1"/>
    <property type="molecule type" value="Genomic_DNA"/>
</dbReference>
<protein>
    <submittedName>
        <fullName evidence="5">Lysophospholipase L1-like esterase</fullName>
    </submittedName>
</protein>
<feature type="active site" evidence="1">
    <location>
        <position position="273"/>
    </location>
</feature>
<dbReference type="GO" id="GO:0004806">
    <property type="term" value="F:triacylglycerol lipase activity"/>
    <property type="evidence" value="ECO:0007669"/>
    <property type="project" value="TreeGrafter"/>
</dbReference>
<keyword evidence="6" id="KW-1185">Reference proteome</keyword>
<dbReference type="GO" id="GO:0019433">
    <property type="term" value="P:triglyceride catabolic process"/>
    <property type="evidence" value="ECO:0007669"/>
    <property type="project" value="TreeGrafter"/>
</dbReference>
<dbReference type="AlphaFoldDB" id="A0A840ESQ7"/>
<dbReference type="CDD" id="cd01823">
    <property type="entry name" value="SEST_like"/>
    <property type="match status" value="1"/>
</dbReference>